<dbReference type="InterPro" id="IPR045153">
    <property type="entry name" value="Est1/Ebs1-like"/>
</dbReference>
<dbReference type="Pfam" id="PF10373">
    <property type="entry name" value="EST1_DNA_bind"/>
    <property type="match status" value="1"/>
</dbReference>
<evidence type="ECO:0000256" key="1">
    <source>
        <dbReference type="SAM" id="MobiDB-lite"/>
    </source>
</evidence>
<evidence type="ECO:0000259" key="2">
    <source>
        <dbReference type="Pfam" id="PF10373"/>
    </source>
</evidence>
<dbReference type="Proteomes" id="UP000623687">
    <property type="component" value="Unassembled WGS sequence"/>
</dbReference>
<proteinExistence type="predicted"/>
<name>A0A8H7DZF3_PLEOS</name>
<feature type="region of interest" description="Disordered" evidence="1">
    <location>
        <begin position="219"/>
        <end position="241"/>
    </location>
</feature>
<dbReference type="OrthoDB" id="69928at2759"/>
<keyword evidence="5" id="KW-1185">Reference proteome</keyword>
<feature type="domain" description="DNA/RNA-binding" evidence="2">
    <location>
        <begin position="243"/>
        <end position="546"/>
    </location>
</feature>
<feature type="compositionally biased region" description="Polar residues" evidence="1">
    <location>
        <begin position="822"/>
        <end position="849"/>
    </location>
</feature>
<feature type="domain" description="Telomerase activating protein Est1-like N-terminal" evidence="3">
    <location>
        <begin position="60"/>
        <end position="215"/>
    </location>
</feature>
<feature type="region of interest" description="Disordered" evidence="1">
    <location>
        <begin position="703"/>
        <end position="723"/>
    </location>
</feature>
<dbReference type="InterPro" id="IPR019458">
    <property type="entry name" value="Est1-like_N"/>
</dbReference>
<feature type="region of interest" description="Disordered" evidence="1">
    <location>
        <begin position="645"/>
        <end position="671"/>
    </location>
</feature>
<dbReference type="InterPro" id="IPR011990">
    <property type="entry name" value="TPR-like_helical_dom_sf"/>
</dbReference>
<gene>
    <name evidence="4" type="ORF">PC9H_000525</name>
</gene>
<comment type="caution">
    <text evidence="4">The sequence shown here is derived from an EMBL/GenBank/DDBJ whole genome shotgun (WGS) entry which is preliminary data.</text>
</comment>
<evidence type="ECO:0008006" key="6">
    <source>
        <dbReference type="Google" id="ProtNLM"/>
    </source>
</evidence>
<feature type="region of interest" description="Disordered" evidence="1">
    <location>
        <begin position="822"/>
        <end position="850"/>
    </location>
</feature>
<dbReference type="PANTHER" id="PTHR15696">
    <property type="entry name" value="SMG-7 SUPPRESSOR WITH MORPHOLOGICAL EFFECT ON GENITALIA PROTEIN 7"/>
    <property type="match status" value="1"/>
</dbReference>
<feature type="region of interest" description="Disordered" evidence="1">
    <location>
        <begin position="549"/>
        <end position="571"/>
    </location>
</feature>
<dbReference type="SUPFAM" id="SSF48452">
    <property type="entry name" value="TPR-like"/>
    <property type="match status" value="1"/>
</dbReference>
<dbReference type="EMBL" id="JACETU010000001">
    <property type="protein sequence ID" value="KAF7440181.1"/>
    <property type="molecule type" value="Genomic_DNA"/>
</dbReference>
<feature type="region of interest" description="Disordered" evidence="1">
    <location>
        <begin position="159"/>
        <end position="190"/>
    </location>
</feature>
<dbReference type="Gene3D" id="1.25.40.10">
    <property type="entry name" value="Tetratricopeptide repeat domain"/>
    <property type="match status" value="1"/>
</dbReference>
<feature type="compositionally biased region" description="Basic and acidic residues" evidence="1">
    <location>
        <begin position="645"/>
        <end position="655"/>
    </location>
</feature>
<evidence type="ECO:0000259" key="3">
    <source>
        <dbReference type="Pfam" id="PF10374"/>
    </source>
</evidence>
<dbReference type="VEuPathDB" id="FungiDB:PC9H_000525"/>
<evidence type="ECO:0000313" key="5">
    <source>
        <dbReference type="Proteomes" id="UP000623687"/>
    </source>
</evidence>
<organism evidence="4 5">
    <name type="scientific">Pleurotus ostreatus</name>
    <name type="common">Oyster mushroom</name>
    <name type="synonym">White-rot fungus</name>
    <dbReference type="NCBI Taxonomy" id="5322"/>
    <lineage>
        <taxon>Eukaryota</taxon>
        <taxon>Fungi</taxon>
        <taxon>Dikarya</taxon>
        <taxon>Basidiomycota</taxon>
        <taxon>Agaricomycotina</taxon>
        <taxon>Agaricomycetes</taxon>
        <taxon>Agaricomycetidae</taxon>
        <taxon>Agaricales</taxon>
        <taxon>Pleurotineae</taxon>
        <taxon>Pleurotaceae</taxon>
        <taxon>Pleurotus</taxon>
    </lineage>
</organism>
<dbReference type="InterPro" id="IPR018834">
    <property type="entry name" value="DNA/RNA-bd_Est1-type"/>
</dbReference>
<dbReference type="AlphaFoldDB" id="A0A8H7DZF3"/>
<reference evidence="4" key="1">
    <citation type="submission" date="2019-07" db="EMBL/GenBank/DDBJ databases">
        <authorList>
            <person name="Palmer J.M."/>
        </authorList>
    </citation>
    <scope>NUCLEOTIDE SEQUENCE</scope>
    <source>
        <strain evidence="4">PC9</strain>
    </source>
</reference>
<dbReference type="RefSeq" id="XP_036636025.1">
    <property type="nucleotide sequence ID" value="XM_036770180.1"/>
</dbReference>
<sequence length="1003" mass="112036">MAESPAIISRKAKSLQQALKDILKNSDPWDKDVEFQRKDLRKKYLCLLLVHPYAKESKDAEAHLWMQTSYNFISVYKQRLATLDRAIQTAKQQQQQPRTGGSGPVVEHRKLTQRFRQFLAEEEKFWTQLIVRHRREFGLVQVQPHLVALGIEELPAEVQQEDAAAPEAGRRPSLFPPDDGPHPPSSNAERNSRLVIVSKALICLGDIARYRELYNDNRNKAGARRGRGGGPEPSQRPRNYDKAQQCYEKARILTPDIGNASHQLAILSAYQKDIFTSLTHYYRALCVRYPFEAASENFGTVLRRAYEQWRRSKREREKKHTRQGSSSVLPKIRVDNFKENIVLLHALWRLEPQRVDAEVPNHSQHVADDFMSLVAERILPPDMISKVIVMSEGALWKHRMVRDTSGSKQRAPSTSASTITEHRIFLHILAVHRVLLAVGVVELAEPMQTDAGEGDLAQRITAVFRRTLPALRIAGKWLKANYKYVIQNTENERAEEGGTVEIQAFWNVYAQFFSALGRAFPMDRLPAINALLEEDLDMKGFLPLRKTMGELPSSHRADPNKGSPTGNQTEEQVHPNVEQLMRIHDLLKDANAVVAMERCPVALFDSGFVLKGLESAQPEKPEPAKVTLALTPHLQTMDQIRDERLASDNAKRDDDVMTEATSRTEDDPVGDAFRTALDQDSDVDGADDLVDDDDEQIVWDPRRLSPTSAGFPSPPIQQSPMTPVKAPISPIGPPMTPTHRPTISAQLNSPPQALRTAQDLLNSFNISPRGRSNSHQATVSQPLLFGSGSLTNPGHSIWSPSMDDHVMNSASQNSVVYQSAPQQYHHTPSLSQQTWLSSQHMSSQNSQYNLPGALPPNGFVPPLPPMAQNHQRLPSTTVPIGHELYPTAPPTLNHAYTNTIANSLANSQHSSQQYPVNITYRPVEGALYETPHAAGHPSVAGLNNFHTRHMSLVNDPRLDRSLSHGDISASRKAVGPATVTPLKQTSALLGWLCLRDIEDASIK</sequence>
<protein>
    <recommendedName>
        <fullName evidence="6">Protein SMG7</fullName>
    </recommendedName>
</protein>
<dbReference type="GeneID" id="59370366"/>
<dbReference type="Pfam" id="PF10374">
    <property type="entry name" value="EST1"/>
    <property type="match status" value="1"/>
</dbReference>
<accession>A0A8H7DZF3</accession>
<dbReference type="PANTHER" id="PTHR15696:SF36">
    <property type="entry name" value="NONSENSE-MEDIATED MRNA DECAY FACTOR"/>
    <property type="match status" value="1"/>
</dbReference>
<evidence type="ECO:0000313" key="4">
    <source>
        <dbReference type="EMBL" id="KAF7440181.1"/>
    </source>
</evidence>